<evidence type="ECO:0000256" key="1">
    <source>
        <dbReference type="SAM" id="MobiDB-lite"/>
    </source>
</evidence>
<evidence type="ECO:0000313" key="3">
    <source>
        <dbReference type="Proteomes" id="UP000807306"/>
    </source>
</evidence>
<feature type="region of interest" description="Disordered" evidence="1">
    <location>
        <begin position="109"/>
        <end position="128"/>
    </location>
</feature>
<comment type="caution">
    <text evidence="2">The sequence shown here is derived from an EMBL/GenBank/DDBJ whole genome shotgun (WGS) entry which is preliminary data.</text>
</comment>
<organism evidence="2 3">
    <name type="scientific">Crepidotus variabilis</name>
    <dbReference type="NCBI Taxonomy" id="179855"/>
    <lineage>
        <taxon>Eukaryota</taxon>
        <taxon>Fungi</taxon>
        <taxon>Dikarya</taxon>
        <taxon>Basidiomycota</taxon>
        <taxon>Agaricomycotina</taxon>
        <taxon>Agaricomycetes</taxon>
        <taxon>Agaricomycetidae</taxon>
        <taxon>Agaricales</taxon>
        <taxon>Agaricineae</taxon>
        <taxon>Crepidotaceae</taxon>
        <taxon>Crepidotus</taxon>
    </lineage>
</organism>
<accession>A0A9P6EG26</accession>
<sequence>MNIGVLLPSDCSGPYKMLVIADGRITVKFLAVRCVARFVSEESSGKSVPPLLGLGIDDEAPVNFKPGSVLWNCLSTSEGIPHFVPQKAFNAQSTCVVYTTLDASAKRSLSLPPPMKTTSSISTIDTPSSSLMGERVTVVATITSSGGTTSTIYSSHTPAITNFPPCNSAALALSQILQVPQPPAASTESHQSSSIRDGTTFSFRTSFCAFMLSSFVGMAMVL</sequence>
<name>A0A9P6EG26_9AGAR</name>
<dbReference type="AlphaFoldDB" id="A0A9P6EG26"/>
<keyword evidence="3" id="KW-1185">Reference proteome</keyword>
<feature type="compositionally biased region" description="Low complexity" evidence="1">
    <location>
        <begin position="117"/>
        <end position="128"/>
    </location>
</feature>
<dbReference type="Proteomes" id="UP000807306">
    <property type="component" value="Unassembled WGS sequence"/>
</dbReference>
<reference evidence="2" key="1">
    <citation type="submission" date="2020-11" db="EMBL/GenBank/DDBJ databases">
        <authorList>
            <consortium name="DOE Joint Genome Institute"/>
            <person name="Ahrendt S."/>
            <person name="Riley R."/>
            <person name="Andreopoulos W."/>
            <person name="Labutti K."/>
            <person name="Pangilinan J."/>
            <person name="Ruiz-Duenas F.J."/>
            <person name="Barrasa J.M."/>
            <person name="Sanchez-Garcia M."/>
            <person name="Camarero S."/>
            <person name="Miyauchi S."/>
            <person name="Serrano A."/>
            <person name="Linde D."/>
            <person name="Babiker R."/>
            <person name="Drula E."/>
            <person name="Ayuso-Fernandez I."/>
            <person name="Pacheco R."/>
            <person name="Padilla G."/>
            <person name="Ferreira P."/>
            <person name="Barriuso J."/>
            <person name="Kellner H."/>
            <person name="Castanera R."/>
            <person name="Alfaro M."/>
            <person name="Ramirez L."/>
            <person name="Pisabarro A.G."/>
            <person name="Kuo A."/>
            <person name="Tritt A."/>
            <person name="Lipzen A."/>
            <person name="He G."/>
            <person name="Yan M."/>
            <person name="Ng V."/>
            <person name="Cullen D."/>
            <person name="Martin F."/>
            <person name="Rosso M.-N."/>
            <person name="Henrissat B."/>
            <person name="Hibbett D."/>
            <person name="Martinez A.T."/>
            <person name="Grigoriev I.V."/>
        </authorList>
    </citation>
    <scope>NUCLEOTIDE SEQUENCE</scope>
    <source>
        <strain evidence="2">CBS 506.95</strain>
    </source>
</reference>
<gene>
    <name evidence="2" type="ORF">CPB83DRAFT_906852</name>
</gene>
<proteinExistence type="predicted"/>
<evidence type="ECO:0000313" key="2">
    <source>
        <dbReference type="EMBL" id="KAF9528344.1"/>
    </source>
</evidence>
<dbReference type="EMBL" id="MU157853">
    <property type="protein sequence ID" value="KAF9528344.1"/>
    <property type="molecule type" value="Genomic_DNA"/>
</dbReference>
<protein>
    <submittedName>
        <fullName evidence="2">Uncharacterized protein</fullName>
    </submittedName>
</protein>